<dbReference type="CDD" id="cd16922">
    <property type="entry name" value="HATPase_EvgS-ArcB-TorS-like"/>
    <property type="match status" value="1"/>
</dbReference>
<dbReference type="InterPro" id="IPR003661">
    <property type="entry name" value="HisK_dim/P_dom"/>
</dbReference>
<dbReference type="InterPro" id="IPR004358">
    <property type="entry name" value="Sig_transdc_His_kin-like_C"/>
</dbReference>
<dbReference type="InterPro" id="IPR036890">
    <property type="entry name" value="HATPase_C_sf"/>
</dbReference>
<comment type="catalytic activity">
    <reaction evidence="1">
        <text>ATP + protein L-histidine = ADP + protein N-phospho-L-histidine.</text>
        <dbReference type="EC" id="2.7.13.3"/>
    </reaction>
</comment>
<evidence type="ECO:0000256" key="6">
    <source>
        <dbReference type="ARBA" id="ARBA00070152"/>
    </source>
</evidence>
<protein>
    <recommendedName>
        <fullName evidence="6">Virulence sensor protein BvgS</fullName>
        <ecNumber evidence="2">2.7.13.3</ecNumber>
    </recommendedName>
</protein>
<dbReference type="SUPFAM" id="SSF55874">
    <property type="entry name" value="ATPase domain of HSP90 chaperone/DNA topoisomerase II/histidine kinase"/>
    <property type="match status" value="1"/>
</dbReference>
<evidence type="ECO:0000259" key="8">
    <source>
        <dbReference type="PROSITE" id="PS50109"/>
    </source>
</evidence>
<comment type="function">
    <text evidence="5">Member of the two-component regulatory system BvgS/BvgA. Phosphorylates BvgA via a four-step phosphorelay in response to environmental signals.</text>
</comment>
<reference evidence="9 10" key="1">
    <citation type="submission" date="2020-04" db="EMBL/GenBank/DDBJ databases">
        <title>Zoogloea sp. G-4-1-14 isolated from soil.</title>
        <authorList>
            <person name="Dahal R.H."/>
        </authorList>
    </citation>
    <scope>NUCLEOTIDE SEQUENCE [LARGE SCALE GENOMIC DNA]</scope>
    <source>
        <strain evidence="9 10">G-4-1-14</strain>
    </source>
</reference>
<keyword evidence="7" id="KW-1133">Transmembrane helix</keyword>
<dbReference type="AlphaFoldDB" id="A0A848G977"/>
<dbReference type="Pfam" id="PF02518">
    <property type="entry name" value="HATPase_c"/>
    <property type="match status" value="1"/>
</dbReference>
<gene>
    <name evidence="9" type="ORF">HHL15_16995</name>
</gene>
<accession>A0A848G977</accession>
<dbReference type="PANTHER" id="PTHR45339:SF5">
    <property type="entry name" value="HISTIDINE KINASE"/>
    <property type="match status" value="1"/>
</dbReference>
<feature type="transmembrane region" description="Helical" evidence="7">
    <location>
        <begin position="43"/>
        <end position="62"/>
    </location>
</feature>
<evidence type="ECO:0000256" key="7">
    <source>
        <dbReference type="SAM" id="Phobius"/>
    </source>
</evidence>
<feature type="transmembrane region" description="Helical" evidence="7">
    <location>
        <begin position="197"/>
        <end position="215"/>
    </location>
</feature>
<dbReference type="EMBL" id="JABBGA010000015">
    <property type="protein sequence ID" value="NML27455.1"/>
    <property type="molecule type" value="Genomic_DNA"/>
</dbReference>
<comment type="caution">
    <text evidence="9">The sequence shown here is derived from an EMBL/GenBank/DDBJ whole genome shotgun (WGS) entry which is preliminary data.</text>
</comment>
<dbReference type="CDD" id="cd00082">
    <property type="entry name" value="HisKA"/>
    <property type="match status" value="1"/>
</dbReference>
<dbReference type="EC" id="2.7.13.3" evidence="2"/>
<dbReference type="Pfam" id="PF00512">
    <property type="entry name" value="HisKA"/>
    <property type="match status" value="1"/>
</dbReference>
<evidence type="ECO:0000313" key="9">
    <source>
        <dbReference type="EMBL" id="NML27455.1"/>
    </source>
</evidence>
<dbReference type="Gene3D" id="1.10.287.130">
    <property type="match status" value="1"/>
</dbReference>
<feature type="transmembrane region" description="Helical" evidence="7">
    <location>
        <begin position="158"/>
        <end position="177"/>
    </location>
</feature>
<keyword evidence="3" id="KW-0597">Phosphoprotein</keyword>
<dbReference type="SUPFAM" id="SSF47384">
    <property type="entry name" value="Homodimeric domain of signal transducing histidine kinase"/>
    <property type="match status" value="1"/>
</dbReference>
<dbReference type="InterPro" id="IPR005467">
    <property type="entry name" value="His_kinase_dom"/>
</dbReference>
<name>A0A848G977_9RHOO</name>
<evidence type="ECO:0000256" key="3">
    <source>
        <dbReference type="ARBA" id="ARBA00022553"/>
    </source>
</evidence>
<keyword evidence="7" id="KW-0472">Membrane</keyword>
<feature type="domain" description="Histidine kinase" evidence="8">
    <location>
        <begin position="271"/>
        <end position="491"/>
    </location>
</feature>
<feature type="transmembrane region" description="Helical" evidence="7">
    <location>
        <begin position="102"/>
        <end position="120"/>
    </location>
</feature>
<dbReference type="Proteomes" id="UP000580043">
    <property type="component" value="Unassembled WGS sequence"/>
</dbReference>
<dbReference type="SMART" id="SM00387">
    <property type="entry name" value="HATPase_c"/>
    <property type="match status" value="1"/>
</dbReference>
<keyword evidence="7" id="KW-0812">Transmembrane</keyword>
<organism evidence="9 10">
    <name type="scientific">Zoogloea dura</name>
    <dbReference type="NCBI Taxonomy" id="2728840"/>
    <lineage>
        <taxon>Bacteria</taxon>
        <taxon>Pseudomonadati</taxon>
        <taxon>Pseudomonadota</taxon>
        <taxon>Betaproteobacteria</taxon>
        <taxon>Rhodocyclales</taxon>
        <taxon>Zoogloeaceae</taxon>
        <taxon>Zoogloea</taxon>
    </lineage>
</organism>
<dbReference type="InterPro" id="IPR036097">
    <property type="entry name" value="HisK_dim/P_sf"/>
</dbReference>
<dbReference type="PANTHER" id="PTHR45339">
    <property type="entry name" value="HYBRID SIGNAL TRANSDUCTION HISTIDINE KINASE J"/>
    <property type="match status" value="1"/>
</dbReference>
<dbReference type="GO" id="GO:0000155">
    <property type="term" value="F:phosphorelay sensor kinase activity"/>
    <property type="evidence" value="ECO:0007669"/>
    <property type="project" value="InterPro"/>
</dbReference>
<dbReference type="SMART" id="SM00388">
    <property type="entry name" value="HisKA"/>
    <property type="match status" value="1"/>
</dbReference>
<dbReference type="FunFam" id="3.30.565.10:FF:000010">
    <property type="entry name" value="Sensor histidine kinase RcsC"/>
    <property type="match status" value="1"/>
</dbReference>
<proteinExistence type="predicted"/>
<feature type="transmembrane region" description="Helical" evidence="7">
    <location>
        <begin position="68"/>
        <end position="90"/>
    </location>
</feature>
<evidence type="ECO:0000256" key="2">
    <source>
        <dbReference type="ARBA" id="ARBA00012438"/>
    </source>
</evidence>
<dbReference type="RefSeq" id="WP_169146992.1">
    <property type="nucleotide sequence ID" value="NZ_JABBGA010000015.1"/>
</dbReference>
<keyword evidence="4" id="KW-0902">Two-component regulatory system</keyword>
<dbReference type="InterPro" id="IPR003594">
    <property type="entry name" value="HATPase_dom"/>
</dbReference>
<evidence type="ECO:0000313" key="10">
    <source>
        <dbReference type="Proteomes" id="UP000580043"/>
    </source>
</evidence>
<evidence type="ECO:0000256" key="1">
    <source>
        <dbReference type="ARBA" id="ARBA00000085"/>
    </source>
</evidence>
<dbReference type="PROSITE" id="PS50109">
    <property type="entry name" value="HIS_KIN"/>
    <property type="match status" value="1"/>
</dbReference>
<sequence>MIKLDVGTVGFSVAIVALALCFVIPRERSTCSGDLAKAGEARFWFFVLSCACYGSGLLAIIHRGMIPAGWAVLGGNFLVILAAVALHAAISTIVGRPLMPRLYGLLLAAYLLFQSYYLFVEDDINTRIAVIALVRVPLFAHLAYCLHRARQTRPSLGLALMEGVLLVWVFLLLHRAIVALLHLDHVVTFVSHTGFQSIYVAAPGLGYILLVLALYRIDTEAMLGDLTSSNRELLKHQHHLEEIVDERTHALSRAKDAAETANIAKSAFVSNMSHEMRTPLHQIAGLAQLIKRDPLTEKQSERMNKLEGACGNLTRMVDAVLEFSRLEAGKFDFPEAPLDLDALVRDTAAAVESLALAKQLVLVIDVGPLPAGLRGDAEHIRTALLNYLMNAIRFTQQGRVSVRVRVMEENPADALVRFDVEDTGIGIASEDQDRLFRLFEQVDNSSTRQYGGVGAGLALTRKIAQLMGGDAGCSSRLGEGSDFWFVVRLARARGQQTADHAE</sequence>
<keyword evidence="10" id="KW-1185">Reference proteome</keyword>
<feature type="transmembrane region" description="Helical" evidence="7">
    <location>
        <begin position="6"/>
        <end position="23"/>
    </location>
</feature>
<dbReference type="Gene3D" id="3.30.565.10">
    <property type="entry name" value="Histidine kinase-like ATPase, C-terminal domain"/>
    <property type="match status" value="1"/>
</dbReference>
<dbReference type="PRINTS" id="PR00344">
    <property type="entry name" value="BCTRLSENSOR"/>
</dbReference>
<evidence type="ECO:0000256" key="5">
    <source>
        <dbReference type="ARBA" id="ARBA00058004"/>
    </source>
</evidence>
<evidence type="ECO:0000256" key="4">
    <source>
        <dbReference type="ARBA" id="ARBA00023012"/>
    </source>
</evidence>